<dbReference type="PROSITE" id="PS50893">
    <property type="entry name" value="ABC_TRANSPORTER_2"/>
    <property type="match status" value="1"/>
</dbReference>
<feature type="transmembrane region" description="Helical" evidence="7">
    <location>
        <begin position="134"/>
        <end position="152"/>
    </location>
</feature>
<dbReference type="AlphaFoldDB" id="A0A543CIW8"/>
<dbReference type="GO" id="GO:0140359">
    <property type="term" value="F:ABC-type transporter activity"/>
    <property type="evidence" value="ECO:0007669"/>
    <property type="project" value="InterPro"/>
</dbReference>
<dbReference type="RefSeq" id="WP_141955815.1">
    <property type="nucleotide sequence ID" value="NZ_VFOZ01000001.1"/>
</dbReference>
<keyword evidence="6 7" id="KW-0472">Membrane</keyword>
<dbReference type="Gene3D" id="1.20.1560.10">
    <property type="entry name" value="ABC transporter type 1, transmembrane domain"/>
    <property type="match status" value="1"/>
</dbReference>
<evidence type="ECO:0000259" key="9">
    <source>
        <dbReference type="PROSITE" id="PS50929"/>
    </source>
</evidence>
<dbReference type="EMBL" id="VFOZ01000001">
    <property type="protein sequence ID" value="TQL97036.1"/>
    <property type="molecule type" value="Genomic_DNA"/>
</dbReference>
<gene>
    <name evidence="10" type="ORF">FB559_2609</name>
</gene>
<organism evidence="10 11">
    <name type="scientific">Actinoallomurus bryophytorum</name>
    <dbReference type="NCBI Taxonomy" id="1490222"/>
    <lineage>
        <taxon>Bacteria</taxon>
        <taxon>Bacillati</taxon>
        <taxon>Actinomycetota</taxon>
        <taxon>Actinomycetes</taxon>
        <taxon>Streptosporangiales</taxon>
        <taxon>Thermomonosporaceae</taxon>
        <taxon>Actinoallomurus</taxon>
    </lineage>
</organism>
<evidence type="ECO:0000256" key="6">
    <source>
        <dbReference type="ARBA" id="ARBA00023136"/>
    </source>
</evidence>
<dbReference type="Pfam" id="PF00005">
    <property type="entry name" value="ABC_tran"/>
    <property type="match status" value="1"/>
</dbReference>
<dbReference type="InterPro" id="IPR027417">
    <property type="entry name" value="P-loop_NTPase"/>
</dbReference>
<sequence length="579" mass="61105">MTRPGLRLLVAQLRPHRRPFAALCGLSLLLAVPTASSGYLIGRALDDGFLTHRPDAGMFWLTVLAEVGLVSAILSRALFRPLTRIVEPLRDQLVTATVTAGLGRGLDEDSATPATDTLHATEWAETIRRTVGAILRNLHLTVSMAIGALAGLATLDPLAALIVAPCMLAALAANWALVRPALDRQRRQILAEEELAERVSLVFGARRDILACTAEEAAIDTVAAAVRTASDTSVVNARMGILRSLTISIGVEAGLLSLLFLAPWLIATGRLSGGEIVGAAFYVTMALGPALRFFVIGGGGWFVSLLGLFGRLEEVLPDTYDPGSKPSGTPAPPPRPDVTVDDVTFAYSPEAAPVLEGVSAEIPYGLHLAVVGPSGSGKSTLATLLCGLRPPGHGRVEVAGFDIAGVLERQRHRLVSLIPQEAYVFAGTLRENLAYLAPETTDHVLLDTAAAFGLDAIVSRLGGLDAVLPPGGAGLSAGERQLVALVRTYLSPGPIIVLDEATCHLDPPAERDAELMFARRPGTLIVIAHRISSAMRADRVLLVDGGRVATGTHDELLSTSPRYRELAGHWKGSHVETVT</sequence>
<feature type="transmembrane region" description="Helical" evidence="7">
    <location>
        <begin position="57"/>
        <end position="79"/>
    </location>
</feature>
<evidence type="ECO:0000256" key="4">
    <source>
        <dbReference type="ARBA" id="ARBA00022840"/>
    </source>
</evidence>
<dbReference type="InterPro" id="IPR039421">
    <property type="entry name" value="Type_1_exporter"/>
</dbReference>
<evidence type="ECO:0000313" key="10">
    <source>
        <dbReference type="EMBL" id="TQL97036.1"/>
    </source>
</evidence>
<dbReference type="SUPFAM" id="SSF52540">
    <property type="entry name" value="P-loop containing nucleoside triphosphate hydrolases"/>
    <property type="match status" value="1"/>
</dbReference>
<evidence type="ECO:0000259" key="8">
    <source>
        <dbReference type="PROSITE" id="PS50893"/>
    </source>
</evidence>
<dbReference type="Proteomes" id="UP000316096">
    <property type="component" value="Unassembled WGS sequence"/>
</dbReference>
<dbReference type="PANTHER" id="PTHR24221:SF654">
    <property type="entry name" value="ATP-BINDING CASSETTE SUB-FAMILY B MEMBER 6"/>
    <property type="match status" value="1"/>
</dbReference>
<proteinExistence type="predicted"/>
<name>A0A543CIW8_9ACTN</name>
<dbReference type="GO" id="GO:0005886">
    <property type="term" value="C:plasma membrane"/>
    <property type="evidence" value="ECO:0007669"/>
    <property type="project" value="UniProtKB-SubCell"/>
</dbReference>
<evidence type="ECO:0000256" key="5">
    <source>
        <dbReference type="ARBA" id="ARBA00022989"/>
    </source>
</evidence>
<evidence type="ECO:0000256" key="1">
    <source>
        <dbReference type="ARBA" id="ARBA00004651"/>
    </source>
</evidence>
<keyword evidence="11" id="KW-1185">Reference proteome</keyword>
<comment type="subcellular location">
    <subcellularLocation>
        <location evidence="1">Cell membrane</location>
        <topology evidence="1">Multi-pass membrane protein</topology>
    </subcellularLocation>
</comment>
<evidence type="ECO:0000256" key="2">
    <source>
        <dbReference type="ARBA" id="ARBA00022692"/>
    </source>
</evidence>
<dbReference type="InterPro" id="IPR017871">
    <property type="entry name" value="ABC_transporter-like_CS"/>
</dbReference>
<dbReference type="SMART" id="SM00382">
    <property type="entry name" value="AAA"/>
    <property type="match status" value="1"/>
</dbReference>
<dbReference type="Gene3D" id="3.40.50.300">
    <property type="entry name" value="P-loop containing nucleotide triphosphate hydrolases"/>
    <property type="match status" value="1"/>
</dbReference>
<dbReference type="SUPFAM" id="SSF90123">
    <property type="entry name" value="ABC transporter transmembrane region"/>
    <property type="match status" value="1"/>
</dbReference>
<evidence type="ECO:0000313" key="11">
    <source>
        <dbReference type="Proteomes" id="UP000316096"/>
    </source>
</evidence>
<protein>
    <submittedName>
        <fullName evidence="10">ATP-binding cassette subfamily C protein</fullName>
    </submittedName>
</protein>
<feature type="transmembrane region" description="Helical" evidence="7">
    <location>
        <begin position="158"/>
        <end position="178"/>
    </location>
</feature>
<evidence type="ECO:0000256" key="3">
    <source>
        <dbReference type="ARBA" id="ARBA00022741"/>
    </source>
</evidence>
<dbReference type="GO" id="GO:0016887">
    <property type="term" value="F:ATP hydrolysis activity"/>
    <property type="evidence" value="ECO:0007669"/>
    <property type="project" value="InterPro"/>
</dbReference>
<feature type="transmembrane region" description="Helical" evidence="7">
    <location>
        <begin position="245"/>
        <end position="267"/>
    </location>
</feature>
<dbReference type="InterPro" id="IPR011527">
    <property type="entry name" value="ABC1_TM_dom"/>
</dbReference>
<dbReference type="OrthoDB" id="9806127at2"/>
<dbReference type="GO" id="GO:0005524">
    <property type="term" value="F:ATP binding"/>
    <property type="evidence" value="ECO:0007669"/>
    <property type="project" value="UniProtKB-KW"/>
</dbReference>
<dbReference type="InterPro" id="IPR003593">
    <property type="entry name" value="AAA+_ATPase"/>
</dbReference>
<evidence type="ECO:0000256" key="7">
    <source>
        <dbReference type="SAM" id="Phobius"/>
    </source>
</evidence>
<feature type="transmembrane region" description="Helical" evidence="7">
    <location>
        <begin position="279"/>
        <end position="303"/>
    </location>
</feature>
<keyword evidence="3" id="KW-0547">Nucleotide-binding</keyword>
<dbReference type="InterPro" id="IPR003439">
    <property type="entry name" value="ABC_transporter-like_ATP-bd"/>
</dbReference>
<reference evidence="10 11" key="1">
    <citation type="submission" date="2019-06" db="EMBL/GenBank/DDBJ databases">
        <title>Sequencing the genomes of 1000 actinobacteria strains.</title>
        <authorList>
            <person name="Klenk H.-P."/>
        </authorList>
    </citation>
    <scope>NUCLEOTIDE SEQUENCE [LARGE SCALE GENOMIC DNA]</scope>
    <source>
        <strain evidence="10 11">DSM 102200</strain>
    </source>
</reference>
<feature type="domain" description="ABC transporter" evidence="8">
    <location>
        <begin position="338"/>
        <end position="570"/>
    </location>
</feature>
<keyword evidence="4 10" id="KW-0067">ATP-binding</keyword>
<dbReference type="PROSITE" id="PS00211">
    <property type="entry name" value="ABC_TRANSPORTER_1"/>
    <property type="match status" value="1"/>
</dbReference>
<feature type="domain" description="ABC transmembrane type-1" evidence="9">
    <location>
        <begin position="124"/>
        <end position="294"/>
    </location>
</feature>
<keyword evidence="2 7" id="KW-0812">Transmembrane</keyword>
<dbReference type="InterPro" id="IPR036640">
    <property type="entry name" value="ABC1_TM_sf"/>
</dbReference>
<accession>A0A543CIW8</accession>
<dbReference type="PROSITE" id="PS50929">
    <property type="entry name" value="ABC_TM1F"/>
    <property type="match status" value="1"/>
</dbReference>
<keyword evidence="5 7" id="KW-1133">Transmembrane helix</keyword>
<dbReference type="GO" id="GO:0034040">
    <property type="term" value="F:ATPase-coupled lipid transmembrane transporter activity"/>
    <property type="evidence" value="ECO:0007669"/>
    <property type="project" value="TreeGrafter"/>
</dbReference>
<comment type="caution">
    <text evidence="10">The sequence shown here is derived from an EMBL/GenBank/DDBJ whole genome shotgun (WGS) entry which is preliminary data.</text>
</comment>
<dbReference type="PANTHER" id="PTHR24221">
    <property type="entry name" value="ATP-BINDING CASSETTE SUB-FAMILY B"/>
    <property type="match status" value="1"/>
</dbReference>